<evidence type="ECO:0000313" key="2">
    <source>
        <dbReference type="Proteomes" id="UP000266649"/>
    </source>
</evidence>
<proteinExistence type="predicted"/>
<dbReference type="OrthoDB" id="7772034at2"/>
<sequence length="147" mass="16373">MAKPITQRFDQMVLEVSDDGTTWRKLCGMVGVTITRSTNMDTSEVPQDCDDESLPMDIAREPRSQEVTVSATGVWAQQSHEEVLDWWYGAESKQVRIGNLNAASGDTEYEKGPCFLTNVTNQRTKGQRVTSNIELAFDGLPTRTVKA</sequence>
<evidence type="ECO:0000313" key="1">
    <source>
        <dbReference type="EMBL" id="RID91550.1"/>
    </source>
</evidence>
<evidence type="ECO:0008006" key="3">
    <source>
        <dbReference type="Google" id="ProtNLM"/>
    </source>
</evidence>
<dbReference type="Pfam" id="PF06199">
    <property type="entry name" value="Phage_tail_2"/>
    <property type="match status" value="1"/>
</dbReference>
<organism evidence="1 2">
    <name type="scientific">Gemmobacter lutimaris</name>
    <dbReference type="NCBI Taxonomy" id="2306023"/>
    <lineage>
        <taxon>Bacteria</taxon>
        <taxon>Pseudomonadati</taxon>
        <taxon>Pseudomonadota</taxon>
        <taxon>Alphaproteobacteria</taxon>
        <taxon>Rhodobacterales</taxon>
        <taxon>Paracoccaceae</taxon>
        <taxon>Gemmobacter</taxon>
    </lineage>
</organism>
<dbReference type="EMBL" id="QXXQ01000006">
    <property type="protein sequence ID" value="RID91550.1"/>
    <property type="molecule type" value="Genomic_DNA"/>
</dbReference>
<comment type="caution">
    <text evidence="1">The sequence shown here is derived from an EMBL/GenBank/DDBJ whole genome shotgun (WGS) entry which is preliminary data.</text>
</comment>
<accession>A0A398BUK4</accession>
<gene>
    <name evidence="1" type="ORF">D2N39_12665</name>
</gene>
<name>A0A398BUK4_9RHOB</name>
<dbReference type="Proteomes" id="UP000266649">
    <property type="component" value="Unassembled WGS sequence"/>
</dbReference>
<keyword evidence="2" id="KW-1185">Reference proteome</keyword>
<dbReference type="RefSeq" id="WP_119135154.1">
    <property type="nucleotide sequence ID" value="NZ_QXXQ01000006.1"/>
</dbReference>
<dbReference type="AlphaFoldDB" id="A0A398BUK4"/>
<protein>
    <recommendedName>
        <fullName evidence="3">Phage tail protein</fullName>
    </recommendedName>
</protein>
<dbReference type="InterPro" id="IPR011855">
    <property type="entry name" value="Phgtail_TP901_1"/>
</dbReference>
<reference evidence="1 2" key="1">
    <citation type="submission" date="2018-09" db="EMBL/GenBank/DDBJ databases">
        <title>Gemmobacter lutimaris sp. nov., a marine bacterium isolated from tidal flat.</title>
        <authorList>
            <person name="Lee D.W."/>
            <person name="Yoo Y."/>
            <person name="Kim J.-J."/>
            <person name="Kim B.S."/>
        </authorList>
    </citation>
    <scope>NUCLEOTIDE SEQUENCE [LARGE SCALE GENOMIC DNA]</scope>
    <source>
        <strain evidence="1 2">YJ-T1-11</strain>
    </source>
</reference>